<dbReference type="Pfam" id="PF12263">
    <property type="entry name" value="DUF3611"/>
    <property type="match status" value="1"/>
</dbReference>
<evidence type="ECO:0000313" key="3">
    <source>
        <dbReference type="Proteomes" id="UP001165090"/>
    </source>
</evidence>
<organism evidence="2 3">
    <name type="scientific">Volvox africanus</name>
    <dbReference type="NCBI Taxonomy" id="51714"/>
    <lineage>
        <taxon>Eukaryota</taxon>
        <taxon>Viridiplantae</taxon>
        <taxon>Chlorophyta</taxon>
        <taxon>core chlorophytes</taxon>
        <taxon>Chlorophyceae</taxon>
        <taxon>CS clade</taxon>
        <taxon>Chlamydomonadales</taxon>
        <taxon>Volvocaceae</taxon>
        <taxon>Volvox</taxon>
    </lineage>
</organism>
<evidence type="ECO:0000313" key="2">
    <source>
        <dbReference type="EMBL" id="GLI70585.1"/>
    </source>
</evidence>
<name>A0ABQ5SL00_9CHLO</name>
<keyword evidence="1" id="KW-0812">Transmembrane</keyword>
<dbReference type="InterPro" id="IPR022051">
    <property type="entry name" value="DUF3611"/>
</dbReference>
<dbReference type="PANTHER" id="PTHR34548">
    <property type="entry name" value="PROTEIN TIC 21, CHLOROPLASTIC"/>
    <property type="match status" value="1"/>
</dbReference>
<comment type="caution">
    <text evidence="2">The sequence shown here is derived from an EMBL/GenBank/DDBJ whole genome shotgun (WGS) entry which is preliminary data.</text>
</comment>
<keyword evidence="1" id="KW-1133">Transmembrane helix</keyword>
<gene>
    <name evidence="2" type="ORF">VaNZ11_015511</name>
</gene>
<proteinExistence type="predicted"/>
<dbReference type="EMBL" id="BSDZ01000094">
    <property type="protein sequence ID" value="GLI70585.1"/>
    <property type="molecule type" value="Genomic_DNA"/>
</dbReference>
<evidence type="ECO:0000256" key="1">
    <source>
        <dbReference type="SAM" id="Phobius"/>
    </source>
</evidence>
<reference evidence="2 3" key="1">
    <citation type="journal article" date="2023" name="IScience">
        <title>Expanded male sex-determining region conserved during the evolution of homothallism in the green alga Volvox.</title>
        <authorList>
            <person name="Yamamoto K."/>
            <person name="Matsuzaki R."/>
            <person name="Mahakham W."/>
            <person name="Heman W."/>
            <person name="Sekimoto H."/>
            <person name="Kawachi M."/>
            <person name="Minakuchi Y."/>
            <person name="Toyoda A."/>
            <person name="Nozaki H."/>
        </authorList>
    </citation>
    <scope>NUCLEOTIDE SEQUENCE [LARGE SCALE GENOMIC DNA]</scope>
    <source>
        <strain evidence="2 3">NIES-4468</strain>
    </source>
</reference>
<dbReference type="PANTHER" id="PTHR34548:SF2">
    <property type="entry name" value="PROTEIN TIC 21, CHLOROPLASTIC"/>
    <property type="match status" value="1"/>
</dbReference>
<dbReference type="Proteomes" id="UP001165090">
    <property type="component" value="Unassembled WGS sequence"/>
</dbReference>
<keyword evidence="3" id="KW-1185">Reference proteome</keyword>
<sequence>MNSIQLRRAVGTSAQSHWYARPNLSCSACHKYFLFKKHTDNGTPDREGTALLLPSGSSRPRVQTAAFLFRRETPAAPDPQSPEQVALRSSAGWQKNLSFVAFWMQLALTVVSAGVLLFSLAATAAPLGGASWDRYFTALGVVCGFISTFFAHGFLRMARKLGAGQVVEPGWLEGSLLRCNGLNVLGIGATVVGLQASVGTLVAKSLLTSTQAPFTTNPVNAVISLDVFSLQAATNTLLAHLVSLVFTNLMLRITSSATRATPPMPSAVGAVAVGSDGLSPVRPASLGYSPWTLKAD</sequence>
<accession>A0ABQ5SL00</accession>
<feature type="transmembrane region" description="Helical" evidence="1">
    <location>
        <begin position="135"/>
        <end position="155"/>
    </location>
</feature>
<keyword evidence="1" id="KW-0472">Membrane</keyword>
<feature type="transmembrane region" description="Helical" evidence="1">
    <location>
        <begin position="97"/>
        <end position="123"/>
    </location>
</feature>
<protein>
    <submittedName>
        <fullName evidence="2">Uncharacterized protein</fullName>
    </submittedName>
</protein>